<evidence type="ECO:0000313" key="3">
    <source>
        <dbReference type="EMBL" id="MFB3170653.1"/>
    </source>
</evidence>
<reference evidence="3 4" key="1">
    <citation type="submission" date="2024-05" db="EMBL/GenBank/DDBJ databases">
        <authorList>
            <person name="Venkateswaran K."/>
        </authorList>
    </citation>
    <scope>NUCLEOTIDE SEQUENCE [LARGE SCALE GENOMIC DNA]</scope>
    <source>
        <strain evidence="3 4">179-C4-2-HS</strain>
    </source>
</reference>
<gene>
    <name evidence="3" type="ORF">P5G62_026410</name>
</gene>
<feature type="domain" description="Glycosyltransferase subfamily 4-like N-terminal" evidence="2">
    <location>
        <begin position="17"/>
        <end position="175"/>
    </location>
</feature>
<evidence type="ECO:0000259" key="1">
    <source>
        <dbReference type="Pfam" id="PF00534"/>
    </source>
</evidence>
<dbReference type="RefSeq" id="WP_306075921.1">
    <property type="nucleotide sequence ID" value="NZ_JAROBZ020000003.1"/>
</dbReference>
<evidence type="ECO:0000259" key="2">
    <source>
        <dbReference type="Pfam" id="PF13439"/>
    </source>
</evidence>
<organism evidence="3 4">
    <name type="scientific">Neobacillus driksii</name>
    <dbReference type="NCBI Taxonomy" id="3035913"/>
    <lineage>
        <taxon>Bacteria</taxon>
        <taxon>Bacillati</taxon>
        <taxon>Bacillota</taxon>
        <taxon>Bacilli</taxon>
        <taxon>Bacillales</taxon>
        <taxon>Bacillaceae</taxon>
        <taxon>Neobacillus</taxon>
    </lineage>
</organism>
<dbReference type="Pfam" id="PF00534">
    <property type="entry name" value="Glycos_transf_1"/>
    <property type="match status" value="1"/>
</dbReference>
<dbReference type="InterPro" id="IPR001296">
    <property type="entry name" value="Glyco_trans_1"/>
</dbReference>
<dbReference type="Pfam" id="PF13439">
    <property type="entry name" value="Glyco_transf_4"/>
    <property type="match status" value="1"/>
</dbReference>
<proteinExistence type="predicted"/>
<keyword evidence="4" id="KW-1185">Reference proteome</keyword>
<protein>
    <submittedName>
        <fullName evidence="3">Glycosyltransferase family 1 protein</fullName>
    </submittedName>
</protein>
<dbReference type="CDD" id="cd03812">
    <property type="entry name" value="GT4_CapH-like"/>
    <property type="match status" value="1"/>
</dbReference>
<dbReference type="InterPro" id="IPR028098">
    <property type="entry name" value="Glyco_trans_4-like_N"/>
</dbReference>
<name>A0ABV4Z106_9BACI</name>
<evidence type="ECO:0000313" key="4">
    <source>
        <dbReference type="Proteomes" id="UP001241748"/>
    </source>
</evidence>
<feature type="domain" description="Glycosyl transferase family 1" evidence="1">
    <location>
        <begin position="186"/>
        <end position="301"/>
    </location>
</feature>
<dbReference type="Proteomes" id="UP001241748">
    <property type="component" value="Unassembled WGS sequence"/>
</dbReference>
<comment type="caution">
    <text evidence="3">The sequence shown here is derived from an EMBL/GenBank/DDBJ whole genome shotgun (WGS) entry which is preliminary data.</text>
</comment>
<dbReference type="PANTHER" id="PTHR12526">
    <property type="entry name" value="GLYCOSYLTRANSFERASE"/>
    <property type="match status" value="1"/>
</dbReference>
<dbReference type="EMBL" id="JAROBZ020000003">
    <property type="protein sequence ID" value="MFB3170653.1"/>
    <property type="molecule type" value="Genomic_DNA"/>
</dbReference>
<accession>A0ABV4Z106</accession>
<dbReference type="PANTHER" id="PTHR12526:SF637">
    <property type="entry name" value="GLYCOSYLTRANSFERASE EPSF-RELATED"/>
    <property type="match status" value="1"/>
</dbReference>
<dbReference type="SUPFAM" id="SSF53756">
    <property type="entry name" value="UDP-Glycosyltransferase/glycogen phosphorylase"/>
    <property type="match status" value="1"/>
</dbReference>
<dbReference type="Gene3D" id="3.40.50.2000">
    <property type="entry name" value="Glycogen Phosphorylase B"/>
    <property type="match status" value="2"/>
</dbReference>
<sequence length="369" mass="42250">MGNPLRILHVVVNMNRGGAETLLMNIYRNIDRSKIQFDFLTCKEGIFDREIIQMGGKVHRIPYVSDIGHFQYIKQLDNFFSNHLEYKIVHSHMDKMSGLVLRAAKKAGITHRIAHSHSTSSEGGLIAKFYKWYAGKHIFPNATNLLACSYQAAKWLFPKGSENSFIFKNGIEIERFKFSSQKRVLIREELEVNDESFVIGHVGRFSTPKNHMFLIEIFKEVIKMRSNSKLFLVGEGQLLPEIKNKVAEYHLEDNVKFLGSRSDVDQLLQAFDLFLFPSLYEGLPVTLIEAQGAGLTCLISDSITKEVDMGLDLIEYYPLSDKKVWIERIKTMGVSKAQRSLSNHVLSRKGYDIKDTTKQLQSFYIGVSR</sequence>